<accession>A0ABT1LNT9</accession>
<sequence length="98" mass="10558">MDQRCRAGEGTQENEQQLLGGAQVELSKASEFLWHIIRIHDLQAGKLRADTGLLQCCRGLVPADSRVLEGLQSGGVPYEDPDVGPSPAELSTQCLRAA</sequence>
<dbReference type="Proteomes" id="UP001524318">
    <property type="component" value="Unassembled WGS sequence"/>
</dbReference>
<reference evidence="2 3" key="1">
    <citation type="submission" date="2022-06" db="EMBL/GenBank/DDBJ databases">
        <title>Pseudarthrobacter sp. strain RMG13 Genome sequencing and assembly.</title>
        <authorList>
            <person name="Kim I."/>
        </authorList>
    </citation>
    <scope>NUCLEOTIDE SEQUENCE [LARGE SCALE GENOMIC DNA]</scope>
    <source>
        <strain evidence="2 3">RMG13</strain>
    </source>
</reference>
<evidence type="ECO:0000256" key="1">
    <source>
        <dbReference type="SAM" id="MobiDB-lite"/>
    </source>
</evidence>
<keyword evidence="3" id="KW-1185">Reference proteome</keyword>
<evidence type="ECO:0000313" key="3">
    <source>
        <dbReference type="Proteomes" id="UP001524318"/>
    </source>
</evidence>
<comment type="caution">
    <text evidence="2">The sequence shown here is derived from an EMBL/GenBank/DDBJ whole genome shotgun (WGS) entry which is preliminary data.</text>
</comment>
<feature type="region of interest" description="Disordered" evidence="1">
    <location>
        <begin position="72"/>
        <end position="98"/>
    </location>
</feature>
<evidence type="ECO:0000313" key="2">
    <source>
        <dbReference type="EMBL" id="MCP8999383.1"/>
    </source>
</evidence>
<protein>
    <submittedName>
        <fullName evidence="2">Uncharacterized protein</fullName>
    </submittedName>
</protein>
<organism evidence="2 3">
    <name type="scientific">Pseudarthrobacter humi</name>
    <dbReference type="NCBI Taxonomy" id="2952523"/>
    <lineage>
        <taxon>Bacteria</taxon>
        <taxon>Bacillati</taxon>
        <taxon>Actinomycetota</taxon>
        <taxon>Actinomycetes</taxon>
        <taxon>Micrococcales</taxon>
        <taxon>Micrococcaceae</taxon>
        <taxon>Pseudarthrobacter</taxon>
    </lineage>
</organism>
<name>A0ABT1LNT9_9MICC</name>
<dbReference type="EMBL" id="JANCLV010000003">
    <property type="protein sequence ID" value="MCP8999383.1"/>
    <property type="molecule type" value="Genomic_DNA"/>
</dbReference>
<feature type="compositionally biased region" description="Polar residues" evidence="1">
    <location>
        <begin position="89"/>
        <end position="98"/>
    </location>
</feature>
<proteinExistence type="predicted"/>
<gene>
    <name evidence="2" type="ORF">NFC73_06465</name>
</gene>
<dbReference type="RefSeq" id="WP_254748869.1">
    <property type="nucleotide sequence ID" value="NZ_JANCLV010000003.1"/>
</dbReference>